<gene>
    <name evidence="2" type="ORF">GMRT_14147</name>
</gene>
<dbReference type="VEuPathDB" id="GiardiaDB:GMRT_14147"/>
<organism evidence="2 3">
    <name type="scientific">Giardia muris</name>
    <dbReference type="NCBI Taxonomy" id="5742"/>
    <lineage>
        <taxon>Eukaryota</taxon>
        <taxon>Metamonada</taxon>
        <taxon>Diplomonadida</taxon>
        <taxon>Hexamitidae</taxon>
        <taxon>Giardiinae</taxon>
        <taxon>Giardia</taxon>
    </lineage>
</organism>
<feature type="region of interest" description="Disordered" evidence="1">
    <location>
        <begin position="1"/>
        <end position="51"/>
    </location>
</feature>
<evidence type="ECO:0000313" key="3">
    <source>
        <dbReference type="Proteomes" id="UP000315496"/>
    </source>
</evidence>
<keyword evidence="3" id="KW-1185">Reference proteome</keyword>
<dbReference type="AlphaFoldDB" id="A0A4Z1SMX2"/>
<reference evidence="2 3" key="1">
    <citation type="submission" date="2019-05" db="EMBL/GenBank/DDBJ databases">
        <title>The compact genome of Giardia muris reveals important steps in the evolution of intestinal protozoan parasites.</title>
        <authorList>
            <person name="Xu F."/>
            <person name="Jimenez-Gonzalez A."/>
            <person name="Einarsson E."/>
            <person name="Astvaldsson A."/>
            <person name="Peirasmaki D."/>
            <person name="Eckmann L."/>
            <person name="Andersson J.O."/>
            <person name="Svard S.G."/>
            <person name="Jerlstrom-Hultqvist J."/>
        </authorList>
    </citation>
    <scope>NUCLEOTIDE SEQUENCE [LARGE SCALE GENOMIC DNA]</scope>
    <source>
        <strain evidence="2 3">Roberts-Thomson</strain>
    </source>
</reference>
<evidence type="ECO:0000313" key="2">
    <source>
        <dbReference type="EMBL" id="TNJ27064.1"/>
    </source>
</evidence>
<name>A0A4Z1SMX2_GIAMU</name>
<dbReference type="EMBL" id="VDLU01000004">
    <property type="protein sequence ID" value="TNJ27064.1"/>
    <property type="molecule type" value="Genomic_DNA"/>
</dbReference>
<sequence>MRAGDLDRSVHDMELSDLYGGVESPPRMMGGQRTTRQPDPPSKPHDPGALREGLLGRITTLESEFSVLAGYPSLLIAPAPTGDDSVEHPPLIDFLPIIATFQMQRDEISALRRGLKDLMQQATGHGAQLTKLHGRISVRPKVPELPTDHQETLLQALGHLRKLSFPPSPYEPLPGLPSIHSVYAGCVILKHSLALRRSTDTPSDLYVLVIRASLDALRDMGSAQLPVPTVLYVPPEPLGLLHLGVLRAVQERYNGTIFSPDLPHSQLLPQGRLRMLVSRTRGPFDLTTLGIRFAALTSLGLRALTRDLNDLYLHVFLALSQFGPALSQATVLVSLTRPGSKAKAPLNQSLYEPELKQTMVEAEDLLYTKRPAASPFVEQLIYLQVGLPHLVYGICLQVDVIRKVHTFHRIDTWEELSAGRVADLCAGEP</sequence>
<accession>A0A4Z1SMX2</accession>
<comment type="caution">
    <text evidence="2">The sequence shown here is derived from an EMBL/GenBank/DDBJ whole genome shotgun (WGS) entry which is preliminary data.</text>
</comment>
<dbReference type="Proteomes" id="UP000315496">
    <property type="component" value="Chromosome 4"/>
</dbReference>
<evidence type="ECO:0000256" key="1">
    <source>
        <dbReference type="SAM" id="MobiDB-lite"/>
    </source>
</evidence>
<protein>
    <submittedName>
        <fullName evidence="2">Uncharacterized protein</fullName>
    </submittedName>
</protein>
<proteinExistence type="predicted"/>
<feature type="compositionally biased region" description="Basic and acidic residues" evidence="1">
    <location>
        <begin position="1"/>
        <end position="14"/>
    </location>
</feature>